<evidence type="ECO:0000259" key="2">
    <source>
        <dbReference type="SMART" id="SM00220"/>
    </source>
</evidence>
<dbReference type="EMBL" id="JAACJJ010000017">
    <property type="protein sequence ID" value="KAF5323747.1"/>
    <property type="molecule type" value="Genomic_DNA"/>
</dbReference>
<dbReference type="Proteomes" id="UP000567179">
    <property type="component" value="Unassembled WGS sequence"/>
</dbReference>
<reference evidence="3 4" key="1">
    <citation type="journal article" date="2020" name="ISME J.">
        <title>Uncovering the hidden diversity of litter-decomposition mechanisms in mushroom-forming fungi.</title>
        <authorList>
            <person name="Floudas D."/>
            <person name="Bentzer J."/>
            <person name="Ahren D."/>
            <person name="Johansson T."/>
            <person name="Persson P."/>
            <person name="Tunlid A."/>
        </authorList>
    </citation>
    <scope>NUCLEOTIDE SEQUENCE [LARGE SCALE GENOMIC DNA]</scope>
    <source>
        <strain evidence="3 4">CBS 101986</strain>
    </source>
</reference>
<evidence type="ECO:0000256" key="1">
    <source>
        <dbReference type="SAM" id="MobiDB-lite"/>
    </source>
</evidence>
<accession>A0A8H5BI66</accession>
<dbReference type="SUPFAM" id="SSF56112">
    <property type="entry name" value="Protein kinase-like (PK-like)"/>
    <property type="match status" value="1"/>
</dbReference>
<dbReference type="InterPro" id="IPR000719">
    <property type="entry name" value="Prot_kinase_dom"/>
</dbReference>
<gene>
    <name evidence="3" type="ORF">D9619_012876</name>
</gene>
<dbReference type="GO" id="GO:0005524">
    <property type="term" value="F:ATP binding"/>
    <property type="evidence" value="ECO:0007669"/>
    <property type="project" value="InterPro"/>
</dbReference>
<keyword evidence="4" id="KW-1185">Reference proteome</keyword>
<sequence length="767" mass="85884">MSSRAKSAAKRLTVVALNSDSSHSQAHTQGDPIRFPVGTSESEEQVCSHIGPNTPLRKSTHRSGAPMGNLDMLKKQLQRELSSGYRDLKDFLPSSVYASIAGVDAERIRAYLAKTTCYSIANRCWSVLPRDTSAKTSFLEKELYKPFTKIISSILRNFGVDSARVQNTHDQFMTHLEDYLEVYVDDDDNEVKSKTAPDLCVMGTGNTFRPKVKGDTHPSYFRCVSPVEIKTTRMMKSLSFEDITLQVAVYARQCFTHQANRFLTCAVVATEERFHLFVFDRAGTMRTIAFNLHDEAATFVRVIIGISSFNSHNLSTFDPDIKFLGCNSDHLEMNLKDYISVGGNGRCSYQIVLNGKPFARKAIRGRGTRCWLGTIVPTNVHVTVKESWRSKDRKPEWELLLEAVGLDGVCQMVAYTDDETTSISKFRSIIIQDFEFAPGEMDRIFTRVVLEAYGPPIHYFETPLQVLYAFRDAVAGHRALWIKNILHRDVSIHNILIGKEDARAGNRGVLIDLDMAINVTAYTPSKNPRTGTRAFQSVITLRPDARMIPQDHRDDLESFYYVLLWICSLFISPRKLVNKAVLQDLEAPEDRSCADFKRSVLSGVRALMSPWFIDTVFMNLLKTLGKILDGWISDKIDALDDANAQFPSINEIRVAIGSRDHDLFIQKIDDTIEALLNDKNDFGNSTGVDLRGEETVDLNDDAIFAPVIDNQATISYGNTAGNKRERSSDPGDELEDHTKRAHFEDDVPSAGISHLQITDTGSSGDGA</sequence>
<feature type="compositionally biased region" description="Basic and acidic residues" evidence="1">
    <location>
        <begin position="736"/>
        <end position="745"/>
    </location>
</feature>
<dbReference type="InterPro" id="IPR011009">
    <property type="entry name" value="Kinase-like_dom_sf"/>
</dbReference>
<dbReference type="Gene3D" id="1.10.510.10">
    <property type="entry name" value="Transferase(Phosphotransferase) domain 1"/>
    <property type="match status" value="1"/>
</dbReference>
<protein>
    <recommendedName>
        <fullName evidence="2">Protein kinase domain-containing protein</fullName>
    </recommendedName>
</protein>
<dbReference type="Pfam" id="PF17667">
    <property type="entry name" value="Pkinase_fungal"/>
    <property type="match status" value="1"/>
</dbReference>
<feature type="region of interest" description="Disordered" evidence="1">
    <location>
        <begin position="716"/>
        <end position="767"/>
    </location>
</feature>
<proteinExistence type="predicted"/>
<dbReference type="InterPro" id="IPR040976">
    <property type="entry name" value="Pkinase_fungal"/>
</dbReference>
<dbReference type="PANTHER" id="PTHR38248:SF2">
    <property type="entry name" value="FUNK1 11"/>
    <property type="match status" value="1"/>
</dbReference>
<feature type="region of interest" description="Disordered" evidence="1">
    <location>
        <begin position="47"/>
        <end position="68"/>
    </location>
</feature>
<dbReference type="PROSITE" id="PS00109">
    <property type="entry name" value="PROTEIN_KINASE_TYR"/>
    <property type="match status" value="1"/>
</dbReference>
<organism evidence="3 4">
    <name type="scientific">Psilocybe cf. subviscida</name>
    <dbReference type="NCBI Taxonomy" id="2480587"/>
    <lineage>
        <taxon>Eukaryota</taxon>
        <taxon>Fungi</taxon>
        <taxon>Dikarya</taxon>
        <taxon>Basidiomycota</taxon>
        <taxon>Agaricomycotina</taxon>
        <taxon>Agaricomycetes</taxon>
        <taxon>Agaricomycetidae</taxon>
        <taxon>Agaricales</taxon>
        <taxon>Agaricineae</taxon>
        <taxon>Strophariaceae</taxon>
        <taxon>Psilocybe</taxon>
    </lineage>
</organism>
<dbReference type="PANTHER" id="PTHR38248">
    <property type="entry name" value="FUNK1 6"/>
    <property type="match status" value="1"/>
</dbReference>
<comment type="caution">
    <text evidence="3">The sequence shown here is derived from an EMBL/GenBank/DDBJ whole genome shotgun (WGS) entry which is preliminary data.</text>
</comment>
<evidence type="ECO:0000313" key="4">
    <source>
        <dbReference type="Proteomes" id="UP000567179"/>
    </source>
</evidence>
<evidence type="ECO:0000313" key="3">
    <source>
        <dbReference type="EMBL" id="KAF5323747.1"/>
    </source>
</evidence>
<feature type="compositionally biased region" description="Polar residues" evidence="1">
    <location>
        <begin position="755"/>
        <end position="767"/>
    </location>
</feature>
<dbReference type="InterPro" id="IPR008266">
    <property type="entry name" value="Tyr_kinase_AS"/>
</dbReference>
<name>A0A8H5BI66_9AGAR</name>
<dbReference type="SMART" id="SM00220">
    <property type="entry name" value="S_TKc"/>
    <property type="match status" value="1"/>
</dbReference>
<feature type="domain" description="Protein kinase" evidence="2">
    <location>
        <begin position="333"/>
        <end position="612"/>
    </location>
</feature>
<dbReference type="AlphaFoldDB" id="A0A8H5BI66"/>
<dbReference type="OrthoDB" id="5584477at2759"/>
<dbReference type="GO" id="GO:0004672">
    <property type="term" value="F:protein kinase activity"/>
    <property type="evidence" value="ECO:0007669"/>
    <property type="project" value="InterPro"/>
</dbReference>